<evidence type="ECO:0000313" key="10">
    <source>
        <dbReference type="EMBL" id="AWT60662.1"/>
    </source>
</evidence>
<feature type="domain" description="MotA/TolQ/ExbB proton channel" evidence="9">
    <location>
        <begin position="324"/>
        <end position="442"/>
    </location>
</feature>
<dbReference type="InterPro" id="IPR002898">
    <property type="entry name" value="MotA_ExbB_proton_chnl"/>
</dbReference>
<dbReference type="GO" id="GO:0005886">
    <property type="term" value="C:plasma membrane"/>
    <property type="evidence" value="ECO:0007669"/>
    <property type="project" value="UniProtKB-SubCell"/>
</dbReference>
<feature type="transmembrane region" description="Helical" evidence="8">
    <location>
        <begin position="265"/>
        <end position="286"/>
    </location>
</feature>
<keyword evidence="2" id="KW-1003">Cell membrane</keyword>
<evidence type="ECO:0000259" key="9">
    <source>
        <dbReference type="Pfam" id="PF01618"/>
    </source>
</evidence>
<evidence type="ECO:0000256" key="4">
    <source>
        <dbReference type="ARBA" id="ARBA00022989"/>
    </source>
</evidence>
<keyword evidence="6" id="KW-0813">Transport</keyword>
<evidence type="ECO:0000256" key="5">
    <source>
        <dbReference type="ARBA" id="ARBA00023136"/>
    </source>
</evidence>
<dbReference type="Proteomes" id="UP000247465">
    <property type="component" value="Chromosome"/>
</dbReference>
<comment type="similarity">
    <text evidence="6">Belongs to the exbB/tolQ family.</text>
</comment>
<evidence type="ECO:0000256" key="3">
    <source>
        <dbReference type="ARBA" id="ARBA00022692"/>
    </source>
</evidence>
<dbReference type="KEGG" id="mtar:DF168_01879"/>
<keyword evidence="4 8" id="KW-1133">Transmembrane helix</keyword>
<protein>
    <submittedName>
        <fullName evidence="10">Biopolymer transport protein ExbB</fullName>
    </submittedName>
</protein>
<gene>
    <name evidence="10" type="primary">exbB_3</name>
    <name evidence="10" type="ORF">DF168_01879</name>
</gene>
<sequence length="463" mass="50697">MKSLKIFIILICVTLYWTALPLSAQGSQNDLAETIARLSKIRSEIEKERIPLAKELSRLEKRVSDKRIQADQNIRLTANQEVDLSSLEELIQRLKDENNSLSASLSDYIRTFESRIHVSERQLYRDPLQSAKALENDRTLTMAKKLRSQLDATDIAFQRLDNSIQGHSFSGRAIMPGGKYEEGTFVTLGPISYFLGTNGQIGLPAADVASLDPIVSSIPSRLQEGINRLVSTRQGIVPIDATLGDAFKIEATRETQLEEIKKGGLVMYPILGLATFAFIVAIFKWFEISSVKQGRAEDLRIILQHLKSGEKEKAIAMAKSVKGPSGELLTAAVTNAEADLALIEEILYEKMLKTQPRLERMLPLIAVTAATAPLFGLLGTVTGMIKTFNLITVFGTGDASNLSAGISEALVTTKFGLIIAIPSLILYALLSRKAKGVLTSMEQTSIGFLNGLQDIRSGKTSTN</sequence>
<feature type="transmembrane region" description="Helical" evidence="8">
    <location>
        <begin position="361"/>
        <end position="385"/>
    </location>
</feature>
<feature type="coiled-coil region" evidence="7">
    <location>
        <begin position="77"/>
        <end position="111"/>
    </location>
</feature>
<evidence type="ECO:0000256" key="2">
    <source>
        <dbReference type="ARBA" id="ARBA00022475"/>
    </source>
</evidence>
<keyword evidence="6" id="KW-0653">Protein transport</keyword>
<keyword evidence="3 8" id="KW-0812">Transmembrane</keyword>
<feature type="transmembrane region" description="Helical" evidence="8">
    <location>
        <begin position="405"/>
        <end position="430"/>
    </location>
</feature>
<evidence type="ECO:0000313" key="11">
    <source>
        <dbReference type="Proteomes" id="UP000247465"/>
    </source>
</evidence>
<dbReference type="GO" id="GO:0017038">
    <property type="term" value="P:protein import"/>
    <property type="evidence" value="ECO:0007669"/>
    <property type="project" value="TreeGrafter"/>
</dbReference>
<keyword evidence="5 8" id="KW-0472">Membrane</keyword>
<comment type="subcellular location">
    <subcellularLocation>
        <location evidence="1">Cell membrane</location>
        <topology evidence="1">Multi-pass membrane protein</topology>
    </subcellularLocation>
    <subcellularLocation>
        <location evidence="6">Membrane</location>
        <topology evidence="6">Multi-pass membrane protein</topology>
    </subcellularLocation>
</comment>
<dbReference type="InterPro" id="IPR050790">
    <property type="entry name" value="ExbB/TolQ_transport"/>
</dbReference>
<keyword evidence="7" id="KW-0175">Coiled coil</keyword>
<evidence type="ECO:0000256" key="6">
    <source>
        <dbReference type="RuleBase" id="RU004057"/>
    </source>
</evidence>
<dbReference type="InterPro" id="IPR017270">
    <property type="entry name" value="MotA/TolQ/ExbB-rel"/>
</dbReference>
<reference evidence="10 11" key="1">
    <citation type="submission" date="2018-06" db="EMBL/GenBank/DDBJ databases">
        <title>Draft Genome Sequence of a Novel Marine Bacterium Related to the Verrucomicrobia.</title>
        <authorList>
            <person name="Vosseberg J."/>
            <person name="Martijn J."/>
            <person name="Ettema T.J.G."/>
        </authorList>
    </citation>
    <scope>NUCLEOTIDE SEQUENCE [LARGE SCALE GENOMIC DNA]</scope>
    <source>
        <strain evidence="10">TARA_B100001123</strain>
    </source>
</reference>
<organism evidence="10 11">
    <name type="scientific">Candidatus Moanibacter tarae</name>
    <dbReference type="NCBI Taxonomy" id="2200854"/>
    <lineage>
        <taxon>Bacteria</taxon>
        <taxon>Pseudomonadati</taxon>
        <taxon>Verrucomicrobiota</taxon>
        <taxon>Opitutia</taxon>
        <taxon>Puniceicoccales</taxon>
        <taxon>Puniceicoccales incertae sedis</taxon>
        <taxon>Candidatus Moanibacter</taxon>
    </lineage>
</organism>
<dbReference type="PANTHER" id="PTHR30625:SF11">
    <property type="entry name" value="MOTA_TOLQ_EXBB PROTON CHANNEL DOMAIN-CONTAINING PROTEIN"/>
    <property type="match status" value="1"/>
</dbReference>
<evidence type="ECO:0000256" key="7">
    <source>
        <dbReference type="SAM" id="Coils"/>
    </source>
</evidence>
<dbReference type="AlphaFoldDB" id="A0A2Z4ARJ3"/>
<dbReference type="PANTHER" id="PTHR30625">
    <property type="entry name" value="PROTEIN TOLQ"/>
    <property type="match status" value="1"/>
</dbReference>
<evidence type="ECO:0000256" key="1">
    <source>
        <dbReference type="ARBA" id="ARBA00004651"/>
    </source>
</evidence>
<proteinExistence type="inferred from homology"/>
<accession>A0A2Z4ARJ3</accession>
<evidence type="ECO:0000256" key="8">
    <source>
        <dbReference type="SAM" id="Phobius"/>
    </source>
</evidence>
<name>A0A2Z4ARJ3_9BACT</name>
<dbReference type="PIRSF" id="PIRSF037714">
    <property type="entry name" value="TolR"/>
    <property type="match status" value="1"/>
</dbReference>
<dbReference type="Pfam" id="PF01618">
    <property type="entry name" value="MotA_ExbB"/>
    <property type="match status" value="1"/>
</dbReference>
<dbReference type="EMBL" id="CP029803">
    <property type="protein sequence ID" value="AWT60662.1"/>
    <property type="molecule type" value="Genomic_DNA"/>
</dbReference>